<reference evidence="1 2" key="1">
    <citation type="journal article" date="2024" name="BMC Genomics">
        <title>De novo assembly and annotation of Popillia japonica's genome with initial clues to its potential as an invasive pest.</title>
        <authorList>
            <person name="Cucini C."/>
            <person name="Boschi S."/>
            <person name="Funari R."/>
            <person name="Cardaioli E."/>
            <person name="Iannotti N."/>
            <person name="Marturano G."/>
            <person name="Paoli F."/>
            <person name="Bruttini M."/>
            <person name="Carapelli A."/>
            <person name="Frati F."/>
            <person name="Nardi F."/>
        </authorList>
    </citation>
    <scope>NUCLEOTIDE SEQUENCE [LARGE SCALE GENOMIC DNA]</scope>
    <source>
        <strain evidence="1">DMR45628</strain>
    </source>
</reference>
<organism evidence="1 2">
    <name type="scientific">Popillia japonica</name>
    <name type="common">Japanese beetle</name>
    <dbReference type="NCBI Taxonomy" id="7064"/>
    <lineage>
        <taxon>Eukaryota</taxon>
        <taxon>Metazoa</taxon>
        <taxon>Ecdysozoa</taxon>
        <taxon>Arthropoda</taxon>
        <taxon>Hexapoda</taxon>
        <taxon>Insecta</taxon>
        <taxon>Pterygota</taxon>
        <taxon>Neoptera</taxon>
        <taxon>Endopterygota</taxon>
        <taxon>Coleoptera</taxon>
        <taxon>Polyphaga</taxon>
        <taxon>Scarabaeiformia</taxon>
        <taxon>Scarabaeidae</taxon>
        <taxon>Rutelinae</taxon>
        <taxon>Popillia</taxon>
    </lineage>
</organism>
<dbReference type="EMBL" id="JASPKY010000140">
    <property type="protein sequence ID" value="KAK9730936.1"/>
    <property type="molecule type" value="Genomic_DNA"/>
</dbReference>
<comment type="caution">
    <text evidence="1">The sequence shown here is derived from an EMBL/GenBank/DDBJ whole genome shotgun (WGS) entry which is preliminary data.</text>
</comment>
<proteinExistence type="predicted"/>
<gene>
    <name evidence="1" type="ORF">QE152_g14126</name>
</gene>
<keyword evidence="2" id="KW-1185">Reference proteome</keyword>
<dbReference type="AlphaFoldDB" id="A0AAW1LAE0"/>
<accession>A0AAW1LAE0</accession>
<evidence type="ECO:0000313" key="1">
    <source>
        <dbReference type="EMBL" id="KAK9730936.1"/>
    </source>
</evidence>
<protein>
    <submittedName>
        <fullName evidence="1">Uncharacterized protein</fullName>
    </submittedName>
</protein>
<sequence length="138" mass="15701">MRTRSKEPLLSHEVPELPFQKVASDILEYNGTNMRTSKEPLLSHEVPELPFQKVASDILEYNGISYVVVDYLTKWLEIVPLQSKKSPGVPDVVVSLRKVPGYRTLWSLITCLIRHMNVVSSQKTLVLNLNKQIALCEI</sequence>
<dbReference type="Proteomes" id="UP001458880">
    <property type="component" value="Unassembled WGS sequence"/>
</dbReference>
<name>A0AAW1LAE0_POPJA</name>
<evidence type="ECO:0000313" key="2">
    <source>
        <dbReference type="Proteomes" id="UP001458880"/>
    </source>
</evidence>